<feature type="transmembrane region" description="Helical" evidence="9">
    <location>
        <begin position="25"/>
        <end position="49"/>
    </location>
</feature>
<dbReference type="SMART" id="SM00382">
    <property type="entry name" value="AAA"/>
    <property type="match status" value="1"/>
</dbReference>
<feature type="transmembrane region" description="Helical" evidence="9">
    <location>
        <begin position="390"/>
        <end position="413"/>
    </location>
</feature>
<proteinExistence type="inferred from homology"/>
<dbReference type="Proteomes" id="UP000708148">
    <property type="component" value="Unassembled WGS sequence"/>
</dbReference>
<feature type="transmembrane region" description="Helical" evidence="9">
    <location>
        <begin position="473"/>
        <end position="494"/>
    </location>
</feature>
<dbReference type="InterPro" id="IPR013525">
    <property type="entry name" value="ABC2_TM"/>
</dbReference>
<dbReference type="GO" id="GO:0005319">
    <property type="term" value="F:lipid transporter activity"/>
    <property type="evidence" value="ECO:0007669"/>
    <property type="project" value="TreeGrafter"/>
</dbReference>
<dbReference type="AlphaFoldDB" id="A0A8S1J4I1"/>
<dbReference type="EMBL" id="CAJHUC010001686">
    <property type="protein sequence ID" value="CAD7702023.1"/>
    <property type="molecule type" value="Genomic_DNA"/>
</dbReference>
<feature type="domain" description="ABC transporter" evidence="10">
    <location>
        <begin position="682"/>
        <end position="919"/>
    </location>
</feature>
<gene>
    <name evidence="11" type="ORF">OSTQU699_LOCUS7380</name>
</gene>
<evidence type="ECO:0000259" key="10">
    <source>
        <dbReference type="PROSITE" id="PS50893"/>
    </source>
</evidence>
<protein>
    <recommendedName>
        <fullName evidence="10">ABC transporter domain-containing protein</fullName>
    </recommendedName>
</protein>
<evidence type="ECO:0000313" key="12">
    <source>
        <dbReference type="Proteomes" id="UP000708148"/>
    </source>
</evidence>
<evidence type="ECO:0000256" key="8">
    <source>
        <dbReference type="ARBA" id="ARBA00023136"/>
    </source>
</evidence>
<dbReference type="GO" id="GO:0016020">
    <property type="term" value="C:membrane"/>
    <property type="evidence" value="ECO:0007669"/>
    <property type="project" value="UniProtKB-SubCell"/>
</dbReference>
<keyword evidence="8 9" id="KW-0472">Membrane</keyword>
<dbReference type="SUPFAM" id="SSF52540">
    <property type="entry name" value="P-loop containing nucleoside triphosphate hydrolases"/>
    <property type="match status" value="1"/>
</dbReference>
<evidence type="ECO:0000256" key="5">
    <source>
        <dbReference type="ARBA" id="ARBA00022741"/>
    </source>
</evidence>
<dbReference type="PROSITE" id="PS00211">
    <property type="entry name" value="ABC_TRANSPORTER_1"/>
    <property type="match status" value="1"/>
</dbReference>
<dbReference type="GO" id="GO:0140359">
    <property type="term" value="F:ABC-type transporter activity"/>
    <property type="evidence" value="ECO:0007669"/>
    <property type="project" value="InterPro"/>
</dbReference>
<evidence type="ECO:0000256" key="7">
    <source>
        <dbReference type="ARBA" id="ARBA00022989"/>
    </source>
</evidence>
<dbReference type="PANTHER" id="PTHR19229:SF154">
    <property type="entry name" value="ABC TRANSPORTER A FAMILY MEMBER 3-RELATED"/>
    <property type="match status" value="1"/>
</dbReference>
<keyword evidence="3" id="KW-0813">Transport</keyword>
<dbReference type="PROSITE" id="PS50893">
    <property type="entry name" value="ABC_TRANSPORTER_2"/>
    <property type="match status" value="1"/>
</dbReference>
<dbReference type="FunFam" id="3.40.50.300:FF:000665">
    <property type="entry name" value="ABC transporter A family member 2"/>
    <property type="match status" value="1"/>
</dbReference>
<feature type="transmembrane region" description="Helical" evidence="9">
    <location>
        <begin position="500"/>
        <end position="519"/>
    </location>
</feature>
<evidence type="ECO:0000256" key="9">
    <source>
        <dbReference type="SAM" id="Phobius"/>
    </source>
</evidence>
<evidence type="ECO:0000256" key="3">
    <source>
        <dbReference type="ARBA" id="ARBA00022448"/>
    </source>
</evidence>
<dbReference type="InterPro" id="IPR017871">
    <property type="entry name" value="ABC_transporter-like_CS"/>
</dbReference>
<dbReference type="InterPro" id="IPR026082">
    <property type="entry name" value="ABCA"/>
</dbReference>
<comment type="subcellular location">
    <subcellularLocation>
        <location evidence="1">Membrane</location>
        <topology evidence="1">Multi-pass membrane protein</topology>
    </subcellularLocation>
</comment>
<dbReference type="GO" id="GO:0005524">
    <property type="term" value="F:ATP binding"/>
    <property type="evidence" value="ECO:0007669"/>
    <property type="project" value="UniProtKB-KW"/>
</dbReference>
<accession>A0A8S1J4I1</accession>
<evidence type="ECO:0000256" key="4">
    <source>
        <dbReference type="ARBA" id="ARBA00022692"/>
    </source>
</evidence>
<dbReference type="Pfam" id="PF00005">
    <property type="entry name" value="ABC_tran"/>
    <property type="match status" value="1"/>
</dbReference>
<sequence>MAGTTFLLQTNALLRKNAIYQKRHSCVNVATVLLPLVFVLLLTGLQSWVDDLAHSPENQCGCMCTLCCTKVGGACRNATSSSQCSKEEECRAFDEDVCGLQYSTTLQAIFCEQPHPSSWPPVVQIPVESKRAMPWRPNAVMMYAGNGNGTLAREIVKQMLPPFVPRLPSGKFLQMGKEQDAFRGESFVDSGVFVGSSSRTSYTHFIEPAFLEPEIYGLTQDCTLFPKAGTSDAVFIANDVGMELPLPIGPGGHIDLECVKSAFSLSTVESINKRLFCSFEKAHCNLSEKAGSFHGGLQSLPETVQEYSNAWDFKGSDLHGLDVDIWYPGQIEGGSGNGGPFIESRVNLAQNLAADSWLKWALGGGLSTRLLAVEEMPKPATTVNLQFSSIIAELLFCWVIQLLMPLMLGQLVYEKEHRLRMMMKMHGLGDAAYWVVNYMYYLVLYMLYIAVFIGVGSLAGLAICSLTDYGVQFVFYFLFGNVQILFAFLLSSLFDNSQTAMAFGLLWVFMTGLIADSLLKLQIQRELWYVNLIELIPSFGAYRGLYEMAEYSFRAANRHSTGLGWNDLKDPLNGMSFVLLSFLMEWPILLLVAWQLERCHSAGAGSWYHYLWSLCSWTKGRKSGKQQMSWEVKEGDGDELAGAPLLGPSDVRVDIDASSQDVDEERARVAGIPLKGDSEHSIVVRSLRKVFPGIQGGPEKVAVNNLDLAIRRGEVFGLLGPNGSGKTTFLNMLSGFLQPTEGTALVAGLGLDTDMDQLHRIMGVCPQHNVLWDTVTGREHLLFYGRLKGLAGAELQDAADSALKSVRLFNYGFGDMMVREYSGGMKRRLSVAISLIGSPKIVYLDEPSTGLDPASRRSLWEVVKKAKVGKSTILTTHSMEEAEVLCDRLGIIVDGQLMVIGHPKELAARYGGYLVFTLVTNADDVGAAKALVQGFDPTAQLTYELAGTLTFELSTKSVNPSDVFRLVEKARDQIQVLDWGLANATLEDVFLKIARSAGARTDHLH</sequence>
<dbReference type="Pfam" id="PF12698">
    <property type="entry name" value="ABC2_membrane_3"/>
    <property type="match status" value="1"/>
</dbReference>
<dbReference type="OrthoDB" id="8061355at2759"/>
<dbReference type="GO" id="GO:0016887">
    <property type="term" value="F:ATP hydrolysis activity"/>
    <property type="evidence" value="ECO:0007669"/>
    <property type="project" value="InterPro"/>
</dbReference>
<keyword evidence="12" id="KW-1185">Reference proteome</keyword>
<evidence type="ECO:0000313" key="11">
    <source>
        <dbReference type="EMBL" id="CAD7702023.1"/>
    </source>
</evidence>
<keyword evidence="6" id="KW-0067">ATP-binding</keyword>
<name>A0A8S1J4I1_9CHLO</name>
<comment type="similarity">
    <text evidence="2">Belongs to the ABC transporter superfamily. ABCA family. CPR flippase (TC 3.A.1.211) subfamily.</text>
</comment>
<evidence type="ECO:0000256" key="1">
    <source>
        <dbReference type="ARBA" id="ARBA00004141"/>
    </source>
</evidence>
<comment type="caution">
    <text evidence="11">The sequence shown here is derived from an EMBL/GenBank/DDBJ whole genome shotgun (WGS) entry which is preliminary data.</text>
</comment>
<dbReference type="PANTHER" id="PTHR19229">
    <property type="entry name" value="ATP-BINDING CASSETTE TRANSPORTER SUBFAMILY A ABCA"/>
    <property type="match status" value="1"/>
</dbReference>
<evidence type="ECO:0000256" key="2">
    <source>
        <dbReference type="ARBA" id="ARBA00008526"/>
    </source>
</evidence>
<keyword evidence="4 9" id="KW-0812">Transmembrane</keyword>
<reference evidence="11" key="1">
    <citation type="submission" date="2020-12" db="EMBL/GenBank/DDBJ databases">
        <authorList>
            <person name="Iha C."/>
        </authorList>
    </citation>
    <scope>NUCLEOTIDE SEQUENCE</scope>
</reference>
<dbReference type="CDD" id="cd03263">
    <property type="entry name" value="ABC_subfamily_A"/>
    <property type="match status" value="1"/>
</dbReference>
<keyword evidence="7 9" id="KW-1133">Transmembrane helix</keyword>
<evidence type="ECO:0000256" key="6">
    <source>
        <dbReference type="ARBA" id="ARBA00022840"/>
    </source>
</evidence>
<organism evidence="11 12">
    <name type="scientific">Ostreobium quekettii</name>
    <dbReference type="NCBI Taxonomy" id="121088"/>
    <lineage>
        <taxon>Eukaryota</taxon>
        <taxon>Viridiplantae</taxon>
        <taxon>Chlorophyta</taxon>
        <taxon>core chlorophytes</taxon>
        <taxon>Ulvophyceae</taxon>
        <taxon>TCBD clade</taxon>
        <taxon>Bryopsidales</taxon>
        <taxon>Ostreobineae</taxon>
        <taxon>Ostreobiaceae</taxon>
        <taxon>Ostreobium</taxon>
    </lineage>
</organism>
<dbReference type="InterPro" id="IPR027417">
    <property type="entry name" value="P-loop_NTPase"/>
</dbReference>
<dbReference type="InterPro" id="IPR003439">
    <property type="entry name" value="ABC_transporter-like_ATP-bd"/>
</dbReference>
<dbReference type="Gene3D" id="3.40.50.300">
    <property type="entry name" value="P-loop containing nucleotide triphosphate hydrolases"/>
    <property type="match status" value="1"/>
</dbReference>
<dbReference type="InterPro" id="IPR003593">
    <property type="entry name" value="AAA+_ATPase"/>
</dbReference>
<keyword evidence="5" id="KW-0547">Nucleotide-binding</keyword>